<dbReference type="FunFam" id="3.40.50.300:FF:000074">
    <property type="entry name" value="Multidrug resistance-associated protein 5 isoform 1"/>
    <property type="match status" value="1"/>
</dbReference>
<evidence type="ECO:0000256" key="8">
    <source>
        <dbReference type="ARBA" id="ARBA00022989"/>
    </source>
</evidence>
<evidence type="ECO:0000256" key="9">
    <source>
        <dbReference type="ARBA" id="ARBA00023136"/>
    </source>
</evidence>
<dbReference type="InterPro" id="IPR050173">
    <property type="entry name" value="ABC_transporter_C-like"/>
</dbReference>
<dbReference type="FunFam" id="1.20.1560.10:FF:000001">
    <property type="entry name" value="ATP-binding cassette subfamily C member 1"/>
    <property type="match status" value="1"/>
</dbReference>
<dbReference type="FunFam" id="1.20.1560.10:FF:000041">
    <property type="entry name" value="Multidrug-Resistance like protein 1, isoform C"/>
    <property type="match status" value="1"/>
</dbReference>
<comment type="catalytic activity">
    <reaction evidence="11">
        <text>leukotriene C4(in) + ATP + H2O = leukotriene C4(out) + ADP + phosphate + H(+)</text>
        <dbReference type="Rhea" id="RHEA:38963"/>
        <dbReference type="ChEBI" id="CHEBI:15377"/>
        <dbReference type="ChEBI" id="CHEBI:15378"/>
        <dbReference type="ChEBI" id="CHEBI:30616"/>
        <dbReference type="ChEBI" id="CHEBI:43474"/>
        <dbReference type="ChEBI" id="CHEBI:57973"/>
        <dbReference type="ChEBI" id="CHEBI:456216"/>
    </reaction>
    <physiologicalReaction direction="left-to-right" evidence="11">
        <dbReference type="Rhea" id="RHEA:38964"/>
    </physiologicalReaction>
</comment>
<evidence type="ECO:0000256" key="2">
    <source>
        <dbReference type="ARBA" id="ARBA00009726"/>
    </source>
</evidence>
<feature type="domain" description="ABC transporter" evidence="14">
    <location>
        <begin position="623"/>
        <end position="847"/>
    </location>
</feature>
<dbReference type="InterPro" id="IPR003593">
    <property type="entry name" value="AAA+_ATPase"/>
</dbReference>
<feature type="transmembrane region" description="Helical" evidence="13">
    <location>
        <begin position="107"/>
        <end position="126"/>
    </location>
</feature>
<keyword evidence="9 13" id="KW-0472">Membrane</keyword>
<keyword evidence="17" id="KW-1185">Reference proteome</keyword>
<protein>
    <recommendedName>
        <fullName evidence="10">ABC-type glutathione-S-conjugate transporter</fullName>
        <ecNumber evidence="10">7.6.2.3</ecNumber>
    </recommendedName>
</protein>
<feature type="transmembrane region" description="Helical" evidence="13">
    <location>
        <begin position="446"/>
        <end position="466"/>
    </location>
</feature>
<feature type="compositionally biased region" description="Low complexity" evidence="12">
    <location>
        <begin position="890"/>
        <end position="899"/>
    </location>
</feature>
<dbReference type="CDD" id="cd03244">
    <property type="entry name" value="ABCC_MRP_domain2"/>
    <property type="match status" value="1"/>
</dbReference>
<evidence type="ECO:0000256" key="4">
    <source>
        <dbReference type="ARBA" id="ARBA00022692"/>
    </source>
</evidence>
<dbReference type="GO" id="GO:0005774">
    <property type="term" value="C:vacuolar membrane"/>
    <property type="evidence" value="ECO:0007669"/>
    <property type="project" value="UniProtKB-SubCell"/>
</dbReference>
<evidence type="ECO:0000313" key="16">
    <source>
        <dbReference type="EMBL" id="OXU29975.1"/>
    </source>
</evidence>
<feature type="domain" description="ABC transmembrane type-1" evidence="15">
    <location>
        <begin position="308"/>
        <end position="589"/>
    </location>
</feature>
<feature type="domain" description="ABC transmembrane type-1" evidence="15">
    <location>
        <begin position="1103"/>
        <end position="1177"/>
    </location>
</feature>
<feature type="transmembrane region" description="Helical" evidence="13">
    <location>
        <begin position="69"/>
        <end position="92"/>
    </location>
</feature>
<feature type="region of interest" description="Disordered" evidence="12">
    <location>
        <begin position="885"/>
        <end position="927"/>
    </location>
</feature>
<dbReference type="PANTHER" id="PTHR24223">
    <property type="entry name" value="ATP-BINDING CASSETTE SUB-FAMILY C"/>
    <property type="match status" value="1"/>
</dbReference>
<evidence type="ECO:0000313" key="17">
    <source>
        <dbReference type="Proteomes" id="UP000215335"/>
    </source>
</evidence>
<dbReference type="CDD" id="cd18603">
    <property type="entry name" value="ABC_6TM_MRP1_2_3_6_D2_like"/>
    <property type="match status" value="1"/>
</dbReference>
<dbReference type="STRING" id="543379.A0A232FH12"/>
<dbReference type="PROSITE" id="PS00211">
    <property type="entry name" value="ABC_TRANSPORTER_1"/>
    <property type="match status" value="2"/>
</dbReference>
<feature type="transmembrane region" description="Helical" evidence="13">
    <location>
        <begin position="36"/>
        <end position="57"/>
    </location>
</feature>
<feature type="domain" description="ABC transmembrane type-1" evidence="15">
    <location>
        <begin position="1246"/>
        <end position="1458"/>
    </location>
</feature>
<dbReference type="Proteomes" id="UP000215335">
    <property type="component" value="Unassembled WGS sequence"/>
</dbReference>
<dbReference type="Pfam" id="PF00005">
    <property type="entry name" value="ABC_tran"/>
    <property type="match status" value="2"/>
</dbReference>
<dbReference type="SMART" id="SM00382">
    <property type="entry name" value="AAA"/>
    <property type="match status" value="2"/>
</dbReference>
<dbReference type="Gene3D" id="1.20.1560.10">
    <property type="entry name" value="ABC transporter type 1, transmembrane domain"/>
    <property type="match status" value="4"/>
</dbReference>
<keyword evidence="4 13" id="KW-0812">Transmembrane</keyword>
<feature type="transmembrane region" description="Helical" evidence="13">
    <location>
        <begin position="168"/>
        <end position="188"/>
    </location>
</feature>
<evidence type="ECO:0000256" key="5">
    <source>
        <dbReference type="ARBA" id="ARBA00022737"/>
    </source>
</evidence>
<gene>
    <name evidence="16" type="ORF">TSAR_003039</name>
</gene>
<dbReference type="PANTHER" id="PTHR24223:SF443">
    <property type="entry name" value="MULTIDRUG-RESISTANCE LIKE PROTEIN 1, ISOFORM I"/>
    <property type="match status" value="1"/>
</dbReference>
<dbReference type="GO" id="GO:0016887">
    <property type="term" value="F:ATP hydrolysis activity"/>
    <property type="evidence" value="ECO:0007669"/>
    <property type="project" value="InterPro"/>
</dbReference>
<dbReference type="InterPro" id="IPR036640">
    <property type="entry name" value="ABC1_TM_sf"/>
</dbReference>
<reference evidence="16 17" key="1">
    <citation type="journal article" date="2017" name="Curr. Biol.">
        <title>The Evolution of Venom by Co-option of Single-Copy Genes.</title>
        <authorList>
            <person name="Martinson E.O."/>
            <person name="Mrinalini"/>
            <person name="Kelkar Y.D."/>
            <person name="Chang C.H."/>
            <person name="Werren J.H."/>
        </authorList>
    </citation>
    <scope>NUCLEOTIDE SEQUENCE [LARGE SCALE GENOMIC DNA]</scope>
    <source>
        <strain evidence="16 17">Alberta</strain>
        <tissue evidence="16">Whole body</tissue>
    </source>
</reference>
<feature type="transmembrane region" description="Helical" evidence="13">
    <location>
        <begin position="966"/>
        <end position="986"/>
    </location>
</feature>
<dbReference type="InterPro" id="IPR003439">
    <property type="entry name" value="ABC_transporter-like_ATP-bd"/>
</dbReference>
<dbReference type="SUPFAM" id="SSF90123">
    <property type="entry name" value="ABC transporter transmembrane region"/>
    <property type="match status" value="5"/>
</dbReference>
<name>A0A232FH12_9HYME</name>
<evidence type="ECO:0000259" key="14">
    <source>
        <dbReference type="PROSITE" id="PS50893"/>
    </source>
</evidence>
<dbReference type="Pfam" id="PF24357">
    <property type="entry name" value="TMD0_ABC"/>
    <property type="match status" value="1"/>
</dbReference>
<keyword evidence="5" id="KW-0677">Repeat</keyword>
<evidence type="ECO:0000259" key="15">
    <source>
        <dbReference type="PROSITE" id="PS50929"/>
    </source>
</evidence>
<feature type="transmembrane region" description="Helical" evidence="13">
    <location>
        <begin position="345"/>
        <end position="367"/>
    </location>
</feature>
<dbReference type="Gene3D" id="3.40.50.300">
    <property type="entry name" value="P-loop containing nucleotide triphosphate hydrolases"/>
    <property type="match status" value="2"/>
</dbReference>
<evidence type="ECO:0000256" key="6">
    <source>
        <dbReference type="ARBA" id="ARBA00022741"/>
    </source>
</evidence>
<feature type="transmembrane region" description="Helical" evidence="13">
    <location>
        <begin position="138"/>
        <end position="156"/>
    </location>
</feature>
<keyword evidence="7" id="KW-0067">ATP-binding</keyword>
<dbReference type="PROSITE" id="PS50929">
    <property type="entry name" value="ABC_TM1F"/>
    <property type="match status" value="4"/>
</dbReference>
<evidence type="ECO:0000256" key="10">
    <source>
        <dbReference type="ARBA" id="ARBA00024220"/>
    </source>
</evidence>
<evidence type="ECO:0000256" key="7">
    <source>
        <dbReference type="ARBA" id="ARBA00022840"/>
    </source>
</evidence>
<dbReference type="SUPFAM" id="SSF52540">
    <property type="entry name" value="P-loop containing nucleoside triphosphate hydrolases"/>
    <property type="match status" value="2"/>
</dbReference>
<sequence length="1736" mass="195391">MENHTMDQFCGSKFWDRNLSWYTDDPDLTECFQKTVLIWTPCIFLWVFSPFEAYYLLRSKRRNVPLTWLFVAKFLLTSALIVLTIVDLVTAIRDSTFDFYPVYDVEYVTPCVKLLTFILALVLLYYNKKYGMQTSGLLWMFWFALGLCGIVQYRSLLRKSDNDMGYEFISYMIYFPIVVILFLLNFLADAEPKFSEYPPVEKLCPEQSASFPSRLTFSWFDALAWRGFKNPLETSDLWSMNPIDMAKEIVPQFDKYWIKSLRKVDNTQGAKAMFRKSSGQVDFNNDKNKKSASVLPPLCKAFGPIFMFGVMLKVLQDIMTFVSPQILALLINFTKHKDEPMWKGYFYAVLLLLTAILQTLVLSQYFHRMFLVGLRMRTALIAAIYRKALRMSNSARKESTVGEIVNLMSVDAQRFMDVTAYINMIWSAPLQIALALYFLWQILGPSVLSGLAVMIILIPVNALLAGKVRNLQIKQMKNKDERVKLMNEVLSGIKVLKLYAWEPSFEEQILKIRNKEIKVLKEAAYLNAGTSFIWSCAPFLVSLVSFATFVLIDEKNVLNSEIAFVSLSLFNILRFPLSMLPMMISNVVQASVSVKRINKFMNSEELDPNNVTHDESEANPLIIENGNFSWDSEHIEKPVLRNINLQVKQGQLVAVVGTVGSGKSSLISALLGEMEKLSGRVNTRGSIAYVSQQAWIQNATLQDNILFGKPLDKALYHRVVEACALTPDLKMLPAGDQTEIGEKGINLSGGQKQRVSLARAVYNDSDIYFLDDPLSAVDSHVGKHIFENLIGSRGLMKKKTRILVTHGITYLPEVDNIVVLKDGEITESGTYKELLEKRGAFADFLVQHLQEVQTEEENTDDLIEIKQRLENTIGTEELQQRINQARTKVSGSISESGSIGDRKSLNGSLRRQHSTDSQQSGSLLRSNSVKDKEQIQYKTGEKLIETEKAETGSVKWRVYSHYLRSIGWFLSLSTIAMNAVFQSFSIGSNVWLSKWSSDNLTDANGTFDLAGRDQYLGVYGALGLGQAIFVLLAQLTMVIGCLRSSYLLHYKLLFGILRSPIGFFDTTPSGRILNRFGKDVDIIDNVLPPNIKAWLFCLVSVRLTNFVVSLTVALGSVIASKGIFEKLITHVLRSTMSFFDTTPSGRILNRLGKDVDTVDNVLPMILLLSVICASLSVQIGTLRSSVVMFREALDNTLRGPMSLFDTVPIGRILSRFGADIDTMDNRLPMSLMQWLSCLFRLGCWLAARQMHIVMLRGVMRAPLTFFDTTPIGRIISRFAKDVDVLDTSLPQQISDTIYCTFEVIATLVVISYSTPIFISVIVPTGLLYYFIQRFYVATSRQLKRLESVSRSPIYSHFGESVTGAQTIRAYGMQERFIQESEKRVDFNQVCYYPSIIANRWLAIRLEMVGNLIIFFAALFAVLGREDVAAGDVGLSISYALQITQTLNWLVRMTSDVETNIVAVERIKEYGETPQEAAWDIPENDPDKEWPSRGSVDFNDFKVRYREGLDLVLNGLTFSVNGGEKVGIVGRTGAGKSSLTLALFRIIEAAGGKILIDNIDISKLGLHTLRSRLTIIPQDPVLFSGSLRLNLDPFNKCSDDDLWRALAHAHLKDFVQTLPNGLSHEVTEGGDNLSVGQRQLICLARALLRKTKVLILDEATAAVDLETDDLIQRTIRDEFKECTVLTIAHRLNTILDSDRVIVLDKGAIVEFESPDSLLQKPESAFYGMAKDAGLTLS</sequence>
<dbReference type="GO" id="GO:0015431">
    <property type="term" value="F:ABC-type glutathione S-conjugate transporter activity"/>
    <property type="evidence" value="ECO:0007669"/>
    <property type="project" value="UniProtKB-EC"/>
</dbReference>
<accession>A0A232FH12</accession>
<dbReference type="GO" id="GO:0005524">
    <property type="term" value="F:ATP binding"/>
    <property type="evidence" value="ECO:0007669"/>
    <property type="project" value="UniProtKB-KW"/>
</dbReference>
<feature type="domain" description="ABC transmembrane type-1" evidence="15">
    <location>
        <begin position="975"/>
        <end position="1101"/>
    </location>
</feature>
<evidence type="ECO:0000256" key="12">
    <source>
        <dbReference type="SAM" id="MobiDB-lite"/>
    </source>
</evidence>
<feature type="transmembrane region" description="Helical" evidence="13">
    <location>
        <begin position="1161"/>
        <end position="1182"/>
    </location>
</feature>
<proteinExistence type="inferred from homology"/>
<comment type="subcellular location">
    <subcellularLocation>
        <location evidence="1">Vacuole membrane</location>
        <topology evidence="1">Multi-pass membrane protein</topology>
    </subcellularLocation>
</comment>
<comment type="caution">
    <text evidence="16">The sequence shown here is derived from an EMBL/GenBank/DDBJ whole genome shotgun (WGS) entry which is preliminary data.</text>
</comment>
<feature type="transmembrane region" description="Helical" evidence="13">
    <location>
        <begin position="1016"/>
        <end position="1042"/>
    </location>
</feature>
<dbReference type="Pfam" id="PF00664">
    <property type="entry name" value="ABC_membrane"/>
    <property type="match status" value="4"/>
</dbReference>
<dbReference type="EMBL" id="NNAY01000213">
    <property type="protein sequence ID" value="OXU29975.1"/>
    <property type="molecule type" value="Genomic_DNA"/>
</dbReference>
<feature type="compositionally biased region" description="Polar residues" evidence="12">
    <location>
        <begin position="905"/>
        <end position="927"/>
    </location>
</feature>
<feature type="transmembrane region" description="Helical" evidence="13">
    <location>
        <begin position="523"/>
        <end position="552"/>
    </location>
</feature>
<dbReference type="InterPro" id="IPR011527">
    <property type="entry name" value="ABC1_TM_dom"/>
</dbReference>
<keyword evidence="3" id="KW-0813">Transport</keyword>
<dbReference type="FunFam" id="3.40.50.300:FF:000293">
    <property type="entry name" value="ATP binding cassette subfamily C member 1"/>
    <property type="match status" value="1"/>
</dbReference>
<dbReference type="EC" id="7.6.2.3" evidence="10"/>
<dbReference type="InterPro" id="IPR056227">
    <property type="entry name" value="TMD0_ABC"/>
</dbReference>
<feature type="transmembrane region" description="Helical" evidence="13">
    <location>
        <begin position="1304"/>
        <end position="1331"/>
    </location>
</feature>
<dbReference type="PROSITE" id="PS50893">
    <property type="entry name" value="ABC_TRANSPORTER_2"/>
    <property type="match status" value="2"/>
</dbReference>
<keyword evidence="6" id="KW-0547">Nucleotide-binding</keyword>
<feature type="transmembrane region" description="Helical" evidence="13">
    <location>
        <begin position="572"/>
        <end position="592"/>
    </location>
</feature>
<organism evidence="16 17">
    <name type="scientific">Trichomalopsis sarcophagae</name>
    <dbReference type="NCBI Taxonomy" id="543379"/>
    <lineage>
        <taxon>Eukaryota</taxon>
        <taxon>Metazoa</taxon>
        <taxon>Ecdysozoa</taxon>
        <taxon>Arthropoda</taxon>
        <taxon>Hexapoda</taxon>
        <taxon>Insecta</taxon>
        <taxon>Pterygota</taxon>
        <taxon>Neoptera</taxon>
        <taxon>Endopterygota</taxon>
        <taxon>Hymenoptera</taxon>
        <taxon>Apocrita</taxon>
        <taxon>Proctotrupomorpha</taxon>
        <taxon>Chalcidoidea</taxon>
        <taxon>Pteromalidae</taxon>
        <taxon>Pteromalinae</taxon>
        <taxon>Trichomalopsis</taxon>
    </lineage>
</organism>
<evidence type="ECO:0000256" key="1">
    <source>
        <dbReference type="ARBA" id="ARBA00004128"/>
    </source>
</evidence>
<feature type="domain" description="ABC transporter" evidence="14">
    <location>
        <begin position="1495"/>
        <end position="1729"/>
    </location>
</feature>
<comment type="similarity">
    <text evidence="2">Belongs to the ABC transporter superfamily. ABCC family. Conjugate transporter (TC 3.A.1.208) subfamily.</text>
</comment>
<dbReference type="CDD" id="cd18595">
    <property type="entry name" value="ABC_6TM_MRP1_2_3_6_D1_like"/>
    <property type="match status" value="1"/>
</dbReference>
<evidence type="ECO:0000256" key="11">
    <source>
        <dbReference type="ARBA" id="ARBA00047523"/>
    </source>
</evidence>
<feature type="transmembrane region" description="Helical" evidence="13">
    <location>
        <begin position="418"/>
        <end position="440"/>
    </location>
</feature>
<dbReference type="CDD" id="cd03250">
    <property type="entry name" value="ABCC_MRP_domain1"/>
    <property type="match status" value="1"/>
</dbReference>
<dbReference type="InterPro" id="IPR027417">
    <property type="entry name" value="P-loop_NTPase"/>
</dbReference>
<evidence type="ECO:0000256" key="3">
    <source>
        <dbReference type="ARBA" id="ARBA00022448"/>
    </source>
</evidence>
<dbReference type="OrthoDB" id="6500128at2759"/>
<keyword evidence="8 13" id="KW-1133">Transmembrane helix</keyword>
<feature type="transmembrane region" description="Helical" evidence="13">
    <location>
        <begin position="1401"/>
        <end position="1422"/>
    </location>
</feature>
<evidence type="ECO:0000256" key="13">
    <source>
        <dbReference type="SAM" id="Phobius"/>
    </source>
</evidence>
<dbReference type="InterPro" id="IPR017871">
    <property type="entry name" value="ABC_transporter-like_CS"/>
</dbReference>